<name>A0ABT0N999_9GAMM</name>
<dbReference type="Proteomes" id="UP001202831">
    <property type="component" value="Unassembled WGS sequence"/>
</dbReference>
<sequence>MKSVKLLAIAVILGGLALFIKGGYMQAKAHFAQFLVANAWQKTLEQGGEHKPWSWADTWPVARLFLHSEHKSSASLQHNDKGAKSLYVLAGAVGRTLAFGPGMLLSGAKPGEAGNTVIAGHRDTHFASLQYLKPGQVLSMQIPSGETIEYQVFDAGVYHESDAWLMEDTDRSILTLITCYPFDALFANTPYRYVVRASLRQTIEKS</sequence>
<proteinExistence type="predicted"/>
<dbReference type="InterPro" id="IPR005754">
    <property type="entry name" value="Sortase"/>
</dbReference>
<accession>A0ABT0N999</accession>
<protein>
    <submittedName>
        <fullName evidence="2">Class GN sortase</fullName>
        <ecNumber evidence="2">3.4.22.-</ecNumber>
    </submittedName>
</protein>
<dbReference type="EMBL" id="JAKIKT010000005">
    <property type="protein sequence ID" value="MCL2914720.1"/>
    <property type="molecule type" value="Genomic_DNA"/>
</dbReference>
<dbReference type="EC" id="3.4.22.-" evidence="2"/>
<dbReference type="NCBIfam" id="TIGR03784">
    <property type="entry name" value="marine_sortase"/>
    <property type="match status" value="1"/>
</dbReference>
<dbReference type="InterPro" id="IPR022445">
    <property type="entry name" value="Sortase_proteobact_type"/>
</dbReference>
<dbReference type="Gene3D" id="2.40.260.10">
    <property type="entry name" value="Sortase"/>
    <property type="match status" value="1"/>
</dbReference>
<evidence type="ECO:0000313" key="2">
    <source>
        <dbReference type="EMBL" id="MCL2914720.1"/>
    </source>
</evidence>
<gene>
    <name evidence="2" type="ORF">L2725_13170</name>
</gene>
<dbReference type="InterPro" id="IPR023365">
    <property type="entry name" value="Sortase_dom-sf"/>
</dbReference>
<dbReference type="GO" id="GO:0016787">
    <property type="term" value="F:hydrolase activity"/>
    <property type="evidence" value="ECO:0007669"/>
    <property type="project" value="UniProtKB-KW"/>
</dbReference>
<dbReference type="RefSeq" id="WP_249249396.1">
    <property type="nucleotide sequence ID" value="NZ_JAKIKT010000005.1"/>
</dbReference>
<dbReference type="InterPro" id="IPR041999">
    <property type="entry name" value="Sortase_D_1"/>
</dbReference>
<reference evidence="2 3" key="1">
    <citation type="submission" date="2022-01" db="EMBL/GenBank/DDBJ databases">
        <title>Whole genome-based taxonomy of the Shewanellaceae.</title>
        <authorList>
            <person name="Martin-Rodriguez A.J."/>
        </authorList>
    </citation>
    <scope>NUCLEOTIDE SEQUENCE [LARGE SCALE GENOMIC DNA]</scope>
    <source>
        <strain evidence="2 3">DSM 21332</strain>
    </source>
</reference>
<dbReference type="CDD" id="cd05828">
    <property type="entry name" value="Sortase_D_1"/>
    <property type="match status" value="1"/>
</dbReference>
<organism evidence="2 3">
    <name type="scientific">Shewanella corallii</name>
    <dbReference type="NCBI Taxonomy" id="560080"/>
    <lineage>
        <taxon>Bacteria</taxon>
        <taxon>Pseudomonadati</taxon>
        <taxon>Pseudomonadota</taxon>
        <taxon>Gammaproteobacteria</taxon>
        <taxon>Alteromonadales</taxon>
        <taxon>Shewanellaceae</taxon>
        <taxon>Shewanella</taxon>
    </lineage>
</organism>
<dbReference type="NCBIfam" id="TIGR01076">
    <property type="entry name" value="sortase_fam"/>
    <property type="match status" value="1"/>
</dbReference>
<evidence type="ECO:0000313" key="3">
    <source>
        <dbReference type="Proteomes" id="UP001202831"/>
    </source>
</evidence>
<dbReference type="SUPFAM" id="SSF63817">
    <property type="entry name" value="Sortase"/>
    <property type="match status" value="1"/>
</dbReference>
<dbReference type="Pfam" id="PF04203">
    <property type="entry name" value="Sortase"/>
    <property type="match status" value="1"/>
</dbReference>
<evidence type="ECO:0000256" key="1">
    <source>
        <dbReference type="ARBA" id="ARBA00022801"/>
    </source>
</evidence>
<keyword evidence="3" id="KW-1185">Reference proteome</keyword>
<comment type="caution">
    <text evidence="2">The sequence shown here is derived from an EMBL/GenBank/DDBJ whole genome shotgun (WGS) entry which is preliminary data.</text>
</comment>
<keyword evidence="1 2" id="KW-0378">Hydrolase</keyword>